<proteinExistence type="predicted"/>
<dbReference type="Proteomes" id="UP001290455">
    <property type="component" value="Unassembled WGS sequence"/>
</dbReference>
<comment type="caution">
    <text evidence="1">The sequence shown here is derived from an EMBL/GenBank/DDBJ whole genome shotgun (WGS) entry which is preliminary data.</text>
</comment>
<dbReference type="RefSeq" id="WP_322447150.1">
    <property type="nucleotide sequence ID" value="NZ_JAXOFX010000009.1"/>
</dbReference>
<protein>
    <submittedName>
        <fullName evidence="1">Uncharacterized protein</fullName>
    </submittedName>
</protein>
<accession>A0ABU5J0A8</accession>
<keyword evidence="2" id="KW-1185">Reference proteome</keyword>
<organism evidence="1 2">
    <name type="scientific">Robertmurraya mangrovi</name>
    <dbReference type="NCBI Taxonomy" id="3098077"/>
    <lineage>
        <taxon>Bacteria</taxon>
        <taxon>Bacillati</taxon>
        <taxon>Bacillota</taxon>
        <taxon>Bacilli</taxon>
        <taxon>Bacillales</taxon>
        <taxon>Bacillaceae</taxon>
        <taxon>Robertmurraya</taxon>
    </lineage>
</organism>
<dbReference type="EMBL" id="JAXOFX010000009">
    <property type="protein sequence ID" value="MDZ5472849.1"/>
    <property type="molecule type" value="Genomic_DNA"/>
</dbReference>
<name>A0ABU5J0A8_9BACI</name>
<evidence type="ECO:0000313" key="1">
    <source>
        <dbReference type="EMBL" id="MDZ5472849.1"/>
    </source>
</evidence>
<evidence type="ECO:0000313" key="2">
    <source>
        <dbReference type="Proteomes" id="UP001290455"/>
    </source>
</evidence>
<gene>
    <name evidence="1" type="ORF">SM124_14040</name>
</gene>
<sequence>MKEKHYGYSFPLQEKRTWRAFLEEEEVIKSCERCGCILPKDLTKATEYSIYEQRLLCAMCSMHESYL</sequence>
<reference evidence="1 2" key="1">
    <citation type="submission" date="2023-11" db="EMBL/GenBank/DDBJ databases">
        <title>Bacillus jintuensis, isolated from a mudflat on the Beibu Gulf coast.</title>
        <authorList>
            <person name="Li M."/>
        </authorList>
    </citation>
    <scope>NUCLEOTIDE SEQUENCE [LARGE SCALE GENOMIC DNA]</scope>
    <source>
        <strain evidence="1 2">31A1R</strain>
    </source>
</reference>